<dbReference type="Gene3D" id="2.40.30.10">
    <property type="entry name" value="Translation factors"/>
    <property type="match status" value="1"/>
</dbReference>
<dbReference type="PANTHER" id="PTHR30217">
    <property type="entry name" value="PEPTIDASE U32 FAMILY"/>
    <property type="match status" value="1"/>
</dbReference>
<protein>
    <submittedName>
        <fullName evidence="4">Putative protease</fullName>
    </submittedName>
</protein>
<dbReference type="AlphaFoldDB" id="A0A1H8S0L4"/>
<dbReference type="STRING" id="569882.SAMN04490248_11066"/>
<dbReference type="Pfam" id="PF01136">
    <property type="entry name" value="Peptidase_U32"/>
    <property type="match status" value="1"/>
</dbReference>
<accession>A0A1H8S0L4</accession>
<dbReference type="InterPro" id="IPR051454">
    <property type="entry name" value="RNA/ubiquinone_mod_enzymes"/>
</dbReference>
<dbReference type="GO" id="GO:0006508">
    <property type="term" value="P:proteolysis"/>
    <property type="evidence" value="ECO:0007669"/>
    <property type="project" value="UniProtKB-KW"/>
</dbReference>
<dbReference type="PANTHER" id="PTHR30217:SF6">
    <property type="entry name" value="TRNA HYDROXYLATION PROTEIN P"/>
    <property type="match status" value="1"/>
</dbReference>
<comment type="similarity">
    <text evidence="3">Belongs to the peptidase U32 family.</text>
</comment>
<evidence type="ECO:0000313" key="4">
    <source>
        <dbReference type="EMBL" id="SEO72086.1"/>
    </source>
</evidence>
<dbReference type="PROSITE" id="PS01276">
    <property type="entry name" value="PEPTIDASE_U32"/>
    <property type="match status" value="1"/>
</dbReference>
<dbReference type="EMBL" id="FODS01000010">
    <property type="protein sequence ID" value="SEO72086.1"/>
    <property type="molecule type" value="Genomic_DNA"/>
</dbReference>
<dbReference type="OrthoDB" id="9807498at2"/>
<keyword evidence="5" id="KW-1185">Reference proteome</keyword>
<name>A0A1H8S0L4_9RHOB</name>
<gene>
    <name evidence="4" type="ORF">SAMN04490248_11066</name>
</gene>
<evidence type="ECO:0000256" key="1">
    <source>
        <dbReference type="ARBA" id="ARBA00022670"/>
    </source>
</evidence>
<reference evidence="4 5" key="1">
    <citation type="submission" date="2016-10" db="EMBL/GenBank/DDBJ databases">
        <authorList>
            <person name="de Groot N.N."/>
        </authorList>
    </citation>
    <scope>NUCLEOTIDE SEQUENCE [LARGE SCALE GENOMIC DNA]</scope>
    <source>
        <strain evidence="4 5">DSM 27842</strain>
    </source>
</reference>
<organism evidence="4 5">
    <name type="scientific">Salinihabitans flavidus</name>
    <dbReference type="NCBI Taxonomy" id="569882"/>
    <lineage>
        <taxon>Bacteria</taxon>
        <taxon>Pseudomonadati</taxon>
        <taxon>Pseudomonadota</taxon>
        <taxon>Alphaproteobacteria</taxon>
        <taxon>Rhodobacterales</taxon>
        <taxon>Roseobacteraceae</taxon>
        <taxon>Salinihabitans</taxon>
    </lineage>
</organism>
<proteinExistence type="inferred from homology"/>
<evidence type="ECO:0000313" key="5">
    <source>
        <dbReference type="Proteomes" id="UP000198893"/>
    </source>
</evidence>
<sequence length="551" mass="62594">MTQHRSELLMPAGNLRKLKMAILYGADAVYLGTPDMSLRTKSEFSLDDVIEGVEFCHAHGKRAYLTLNLFSHNKDIPKLDEYLETVRKVSPDGLIVADPGVFQYVRTHAPDIPLHVSTQANVASWLSVQFWENQGADLVVLAREVSFPELSEIREKCPDIKLEAFIHGAMCMTYSGRCLLSNFMAERGANQGNCANACRWNYKFHMRLKDGTVQELNVDEDNLHMFEFLLEEGVRPGEFLPIEEDARGSYILNSKDLCLMPKLDDYLRIGVDSLKVEGRGKSEYYAAVVARAYRMAIDDYYADPENWNPAPYMEELETVGNRGYTLAFHKGRLTNLAHGYEHTQAIAQWEYAGVITEVTEDAFHVEVKNKLEPGDVLELVSPVARNTVLLRAYDYEVAADGERREVIHGSTKTVIRLPFSLFEQEDIDDLRTNFPPLSVLRKERALAEEQRQRLKLDKTTLAMEVKDSANETAYTRRRNRLVEAIEADANTRRFKTNRAGTDGCCGKGCNGCLIFWQDDLYARAREILLQRKQGEQLSKSEAMALRRPAAE</sequence>
<dbReference type="InterPro" id="IPR001539">
    <property type="entry name" value="Peptidase_U32"/>
</dbReference>
<keyword evidence="1 4" id="KW-0645">Protease</keyword>
<dbReference type="Proteomes" id="UP000198893">
    <property type="component" value="Unassembled WGS sequence"/>
</dbReference>
<evidence type="ECO:0000256" key="2">
    <source>
        <dbReference type="ARBA" id="ARBA00022801"/>
    </source>
</evidence>
<evidence type="ECO:0000256" key="3">
    <source>
        <dbReference type="ARBA" id="ARBA00038374"/>
    </source>
</evidence>
<dbReference type="RefSeq" id="WP_093118010.1">
    <property type="nucleotide sequence ID" value="NZ_FODS01000010.1"/>
</dbReference>
<keyword evidence="2" id="KW-0378">Hydrolase</keyword>
<dbReference type="GO" id="GO:0008233">
    <property type="term" value="F:peptidase activity"/>
    <property type="evidence" value="ECO:0007669"/>
    <property type="project" value="UniProtKB-KW"/>
</dbReference>